<organism evidence="1 2">
    <name type="scientific">Paraburkholderia sabiae</name>
    <dbReference type="NCBI Taxonomy" id="273251"/>
    <lineage>
        <taxon>Bacteria</taxon>
        <taxon>Pseudomonadati</taxon>
        <taxon>Pseudomonadota</taxon>
        <taxon>Betaproteobacteria</taxon>
        <taxon>Burkholderiales</taxon>
        <taxon>Burkholderiaceae</taxon>
        <taxon>Paraburkholderia</taxon>
    </lineage>
</organism>
<evidence type="ECO:0008006" key="3">
    <source>
        <dbReference type="Google" id="ProtNLM"/>
    </source>
</evidence>
<evidence type="ECO:0000313" key="1">
    <source>
        <dbReference type="EMBL" id="MEM5288782.1"/>
    </source>
</evidence>
<dbReference type="EMBL" id="JAZHGC010000021">
    <property type="protein sequence ID" value="MEM5288782.1"/>
    <property type="molecule type" value="Genomic_DNA"/>
</dbReference>
<name>A0ABU9QH63_9BURK</name>
<accession>A0ABU9QH63</accession>
<dbReference type="RefSeq" id="WP_267909733.1">
    <property type="nucleotide sequence ID" value="NZ_CAJHCS010000024.1"/>
</dbReference>
<sequence length="41" mass="3871">MLIAGVALSIALSGCGVFCGIAGGFGGFSGFGGNCGIGFHF</sequence>
<gene>
    <name evidence="1" type="ORF">V4C55_23925</name>
</gene>
<reference evidence="1 2" key="1">
    <citation type="submission" date="2024-01" db="EMBL/GenBank/DDBJ databases">
        <title>The diversity of rhizobia nodulating Mimosa spp. in eleven states of Brazil covering several biomes is determined by host plant, location, and edaphic factors.</title>
        <authorList>
            <person name="Rouws L."/>
            <person name="Barauna A."/>
            <person name="Beukes C."/>
            <person name="De Faria S.M."/>
            <person name="Gross E."/>
            <person name="Dos Reis Junior F.B."/>
            <person name="Simon M."/>
            <person name="Maluk M."/>
            <person name="Odee D.W."/>
            <person name="Kenicer G."/>
            <person name="Young J.P.W."/>
            <person name="Reis V.M."/>
            <person name="Zilli J."/>
            <person name="James E.K."/>
        </authorList>
    </citation>
    <scope>NUCLEOTIDE SEQUENCE [LARGE SCALE GENOMIC DNA]</scope>
    <source>
        <strain evidence="1 2">JPY77</strain>
    </source>
</reference>
<proteinExistence type="predicted"/>
<protein>
    <recommendedName>
        <fullName evidence="3">Lipoprotein</fullName>
    </recommendedName>
</protein>
<dbReference type="Proteomes" id="UP001494588">
    <property type="component" value="Unassembled WGS sequence"/>
</dbReference>
<evidence type="ECO:0000313" key="2">
    <source>
        <dbReference type="Proteomes" id="UP001494588"/>
    </source>
</evidence>
<comment type="caution">
    <text evidence="1">The sequence shown here is derived from an EMBL/GenBank/DDBJ whole genome shotgun (WGS) entry which is preliminary data.</text>
</comment>
<keyword evidence="2" id="KW-1185">Reference proteome</keyword>